<protein>
    <submittedName>
        <fullName evidence="2">Uncharacterized protein</fullName>
    </submittedName>
</protein>
<proteinExistence type="predicted"/>
<gene>
    <name evidence="2" type="ORF">AB0H72_00725</name>
</gene>
<reference evidence="2 3" key="1">
    <citation type="submission" date="2024-06" db="EMBL/GenBank/DDBJ databases">
        <title>The Natural Products Discovery Center: Release of the First 8490 Sequenced Strains for Exploring Actinobacteria Biosynthetic Diversity.</title>
        <authorList>
            <person name="Kalkreuter E."/>
            <person name="Kautsar S.A."/>
            <person name="Yang D."/>
            <person name="Bader C.D."/>
            <person name="Teijaro C.N."/>
            <person name="Fluegel L."/>
            <person name="Davis C.M."/>
            <person name="Simpson J.R."/>
            <person name="Lauterbach L."/>
            <person name="Steele A.D."/>
            <person name="Gui C."/>
            <person name="Meng S."/>
            <person name="Li G."/>
            <person name="Viehrig K."/>
            <person name="Ye F."/>
            <person name="Su P."/>
            <person name="Kiefer A.F."/>
            <person name="Nichols A."/>
            <person name="Cepeda A.J."/>
            <person name="Yan W."/>
            <person name="Fan B."/>
            <person name="Jiang Y."/>
            <person name="Adhikari A."/>
            <person name="Zheng C.-J."/>
            <person name="Schuster L."/>
            <person name="Cowan T.M."/>
            <person name="Smanski M.J."/>
            <person name="Chevrette M.G."/>
            <person name="De Carvalho L.P.S."/>
            <person name="Shen B."/>
        </authorList>
    </citation>
    <scope>NUCLEOTIDE SEQUENCE [LARGE SCALE GENOMIC DNA]</scope>
    <source>
        <strain evidence="2 3">NPDC050671</strain>
    </source>
</reference>
<evidence type="ECO:0000313" key="3">
    <source>
        <dbReference type="Proteomes" id="UP001551658"/>
    </source>
</evidence>
<feature type="region of interest" description="Disordered" evidence="1">
    <location>
        <begin position="89"/>
        <end position="109"/>
    </location>
</feature>
<accession>A0ABV3F0G7</accession>
<comment type="caution">
    <text evidence="2">The sequence shown here is derived from an EMBL/GenBank/DDBJ whole genome shotgun (WGS) entry which is preliminary data.</text>
</comment>
<dbReference type="Proteomes" id="UP001551658">
    <property type="component" value="Unassembled WGS sequence"/>
</dbReference>
<dbReference type="EMBL" id="JBFAIH010000001">
    <property type="protein sequence ID" value="MEV0361197.1"/>
    <property type="molecule type" value="Genomic_DNA"/>
</dbReference>
<dbReference type="RefSeq" id="WP_357971795.1">
    <property type="nucleotide sequence ID" value="NZ_JBFAIH010000001.1"/>
</dbReference>
<name>A0ABV3F0G7_9NOCA</name>
<evidence type="ECO:0000256" key="1">
    <source>
        <dbReference type="SAM" id="MobiDB-lite"/>
    </source>
</evidence>
<evidence type="ECO:0000313" key="2">
    <source>
        <dbReference type="EMBL" id="MEV0361197.1"/>
    </source>
</evidence>
<keyword evidence="3" id="KW-1185">Reference proteome</keyword>
<sequence length="109" mass="11696">MNEPVRSYWKPGQGLDFGRVTVSADRGRVRDTGEVFASLQHSPDGRDLVQVTVHKEVQFVAILQLTMTIDDALAVVGVLQGVIHEALTESGQSPRPATSVRIDGSGQAA</sequence>
<organism evidence="2 3">
    <name type="scientific">Nocardia fusca</name>
    <dbReference type="NCBI Taxonomy" id="941183"/>
    <lineage>
        <taxon>Bacteria</taxon>
        <taxon>Bacillati</taxon>
        <taxon>Actinomycetota</taxon>
        <taxon>Actinomycetes</taxon>
        <taxon>Mycobacteriales</taxon>
        <taxon>Nocardiaceae</taxon>
        <taxon>Nocardia</taxon>
    </lineage>
</organism>